<accession>A0A918LGL1</accession>
<dbReference type="SUPFAM" id="SSF50156">
    <property type="entry name" value="PDZ domain-like"/>
    <property type="match status" value="1"/>
</dbReference>
<keyword evidence="1" id="KW-0378">Hydrolase</keyword>
<dbReference type="Pfam" id="PF13180">
    <property type="entry name" value="PDZ_2"/>
    <property type="match status" value="1"/>
</dbReference>
<dbReference type="Pfam" id="PF05362">
    <property type="entry name" value="Lon_C"/>
    <property type="match status" value="1"/>
</dbReference>
<dbReference type="PANTHER" id="PTHR10046">
    <property type="entry name" value="ATP DEPENDENT LON PROTEASE FAMILY MEMBER"/>
    <property type="match status" value="1"/>
</dbReference>
<dbReference type="InterPro" id="IPR020568">
    <property type="entry name" value="Ribosomal_Su5_D2-typ_SF"/>
</dbReference>
<dbReference type="InterPro" id="IPR001478">
    <property type="entry name" value="PDZ"/>
</dbReference>
<evidence type="ECO:0000256" key="2">
    <source>
        <dbReference type="SAM" id="MobiDB-lite"/>
    </source>
</evidence>
<dbReference type="EMBL" id="BMRB01000003">
    <property type="protein sequence ID" value="GGS44405.1"/>
    <property type="molecule type" value="Genomic_DNA"/>
</dbReference>
<protein>
    <recommendedName>
        <fullName evidence="1">endopeptidase La</fullName>
        <ecNumber evidence="1">3.4.21.53</ecNumber>
    </recommendedName>
</protein>
<comment type="caution">
    <text evidence="5">The sequence shown here is derived from an EMBL/GenBank/DDBJ whole genome shotgun (WGS) entry which is preliminary data.</text>
</comment>
<keyword evidence="3" id="KW-0472">Membrane</keyword>
<dbReference type="GO" id="GO:0004252">
    <property type="term" value="F:serine-type endopeptidase activity"/>
    <property type="evidence" value="ECO:0007669"/>
    <property type="project" value="UniProtKB-UniRule"/>
</dbReference>
<keyword evidence="6" id="KW-1185">Reference proteome</keyword>
<evidence type="ECO:0000313" key="6">
    <source>
        <dbReference type="Proteomes" id="UP000660680"/>
    </source>
</evidence>
<dbReference type="GO" id="GO:0004176">
    <property type="term" value="F:ATP-dependent peptidase activity"/>
    <property type="evidence" value="ECO:0007669"/>
    <property type="project" value="UniProtKB-UniRule"/>
</dbReference>
<dbReference type="PROSITE" id="PS51786">
    <property type="entry name" value="LON_PROTEOLYTIC"/>
    <property type="match status" value="1"/>
</dbReference>
<evidence type="ECO:0000259" key="4">
    <source>
        <dbReference type="PROSITE" id="PS51786"/>
    </source>
</evidence>
<name>A0A918LGL1_9PSEU</name>
<dbReference type="Gene3D" id="2.30.42.10">
    <property type="match status" value="1"/>
</dbReference>
<evidence type="ECO:0000256" key="1">
    <source>
        <dbReference type="PROSITE-ProRule" id="PRU01122"/>
    </source>
</evidence>
<keyword evidence="3" id="KW-0812">Transmembrane</keyword>
<dbReference type="EC" id="3.4.21.53" evidence="1"/>
<dbReference type="SUPFAM" id="SSF54211">
    <property type="entry name" value="Ribosomal protein S5 domain 2-like"/>
    <property type="match status" value="1"/>
</dbReference>
<dbReference type="Proteomes" id="UP000660680">
    <property type="component" value="Unassembled WGS sequence"/>
</dbReference>
<dbReference type="InterPro" id="IPR036034">
    <property type="entry name" value="PDZ_sf"/>
</dbReference>
<evidence type="ECO:0000256" key="3">
    <source>
        <dbReference type="SAM" id="Phobius"/>
    </source>
</evidence>
<proteinExistence type="inferred from homology"/>
<feature type="active site" evidence="1">
    <location>
        <position position="308"/>
    </location>
</feature>
<feature type="domain" description="Lon proteolytic" evidence="4">
    <location>
        <begin position="194"/>
        <end position="356"/>
    </location>
</feature>
<feature type="active site" evidence="1">
    <location>
        <position position="263"/>
    </location>
</feature>
<comment type="catalytic activity">
    <reaction evidence="1">
        <text>Hydrolysis of proteins in presence of ATP.</text>
        <dbReference type="EC" id="3.4.21.53"/>
    </reaction>
</comment>
<evidence type="ECO:0000313" key="5">
    <source>
        <dbReference type="EMBL" id="GGS44405.1"/>
    </source>
</evidence>
<organism evidence="5 6">
    <name type="scientific">Actinokineospora fastidiosa</name>
    <dbReference type="NCBI Taxonomy" id="1816"/>
    <lineage>
        <taxon>Bacteria</taxon>
        <taxon>Bacillati</taxon>
        <taxon>Actinomycetota</taxon>
        <taxon>Actinomycetes</taxon>
        <taxon>Pseudonocardiales</taxon>
        <taxon>Pseudonocardiaceae</taxon>
        <taxon>Actinokineospora</taxon>
    </lineage>
</organism>
<keyword evidence="1" id="KW-0720">Serine protease</keyword>
<reference evidence="5" key="1">
    <citation type="journal article" date="2014" name="Int. J. Syst. Evol. Microbiol.">
        <title>Complete genome sequence of Corynebacterium casei LMG S-19264T (=DSM 44701T), isolated from a smear-ripened cheese.</title>
        <authorList>
            <consortium name="US DOE Joint Genome Institute (JGI-PGF)"/>
            <person name="Walter F."/>
            <person name="Albersmeier A."/>
            <person name="Kalinowski J."/>
            <person name="Ruckert C."/>
        </authorList>
    </citation>
    <scope>NUCLEOTIDE SEQUENCE</scope>
    <source>
        <strain evidence="5">JCM 3276</strain>
    </source>
</reference>
<dbReference type="InterPro" id="IPR027065">
    <property type="entry name" value="Lon_Prtase"/>
</dbReference>
<dbReference type="GO" id="GO:0030163">
    <property type="term" value="P:protein catabolic process"/>
    <property type="evidence" value="ECO:0007669"/>
    <property type="project" value="InterPro"/>
</dbReference>
<dbReference type="InterPro" id="IPR014721">
    <property type="entry name" value="Ribsml_uS5_D2-typ_fold_subgr"/>
</dbReference>
<sequence length="368" mass="38138">MLVSTVAAQDPVPAPPDSQRGLSRRGWTVLVGFVLALVFAVLGATVPIPYVSLGPGPTYDTLGSVDGVAIVQVEGEQTYETTGQLRMTTVSVNDDITLFGALALWVSGRFALAPREEYFPPGETEEQIEQQNTKLFEDSQSNAETAALRHLDYPMKVIAQQITTGAPADKVLAPGDEIAEVNGRKIAQADDVRAALAGTRPGDAVPITYVRGGVTETATITLGDAAAFGADAREEGFIGLGVVDQPEVDFTTTITLEDVGGPSAGLMFSLAIVDRLTEGDLADGQIIAGTGEITTQGVVGPIGGIAFKMTAAAEAGATTFLVPAANCAEAVDNAPEGLRLVRVETLEGAVQSLKDLEAGRQVPLCTAG</sequence>
<dbReference type="AlphaFoldDB" id="A0A918LGL1"/>
<gene>
    <name evidence="5" type="ORF">GCM10010171_44510</name>
</gene>
<reference evidence="5" key="2">
    <citation type="submission" date="2020-09" db="EMBL/GenBank/DDBJ databases">
        <authorList>
            <person name="Sun Q."/>
            <person name="Ohkuma M."/>
        </authorList>
    </citation>
    <scope>NUCLEOTIDE SEQUENCE</scope>
    <source>
        <strain evidence="5">JCM 3276</strain>
    </source>
</reference>
<dbReference type="InterPro" id="IPR008269">
    <property type="entry name" value="Lon_proteolytic"/>
</dbReference>
<dbReference type="GO" id="GO:0006508">
    <property type="term" value="P:proteolysis"/>
    <property type="evidence" value="ECO:0007669"/>
    <property type="project" value="UniProtKB-KW"/>
</dbReference>
<keyword evidence="1" id="KW-0645">Protease</keyword>
<feature type="compositionally biased region" description="Low complexity" evidence="2">
    <location>
        <begin position="1"/>
        <end position="11"/>
    </location>
</feature>
<dbReference type="Gene3D" id="3.30.230.10">
    <property type="match status" value="1"/>
</dbReference>
<keyword evidence="3" id="KW-1133">Transmembrane helix</keyword>
<comment type="similarity">
    <text evidence="1">Belongs to the peptidase S16 family.</text>
</comment>
<feature type="transmembrane region" description="Helical" evidence="3">
    <location>
        <begin position="27"/>
        <end position="50"/>
    </location>
</feature>
<feature type="region of interest" description="Disordered" evidence="2">
    <location>
        <begin position="1"/>
        <end position="21"/>
    </location>
</feature>
<dbReference type="GO" id="GO:0005524">
    <property type="term" value="F:ATP binding"/>
    <property type="evidence" value="ECO:0007669"/>
    <property type="project" value="InterPro"/>
</dbReference>